<sequence>MHKKDIKLNLLSHSEAKVRLLNEYLKRYINIISNDRFTEKINIYDLFCGQGLYEDNKEGSPIVILRQVQDTYKLLVERKTDKIPSIDCQFNDKDKDKIDILRNAIIALSLHNPSSGNLILTSQDYKEEVTRLARTFKKTRNEKHFVFIDPYGYKDIRSEHLKSLMDCGKKCEILLWLPVQHMYRFSENGTPEALLDFIEELTQYKEWVPNDNVWKFVNQLREGFQKSLGEKYFVDHFSIKKDEKTVFCLYFFTSHIRGFEEMLEAKWEIDTENGRGWEFSGNVPSLFYEYRTNALEQKLKAYLATKRCFNNDIYEFTLRQGYLPKHTNEIFESWQTNGLLDVYLSEGVKARKGAFYVKYYKAGDANNNKVYFKLK</sequence>
<accession>A0A9X1U2C1</accession>
<organism evidence="1 2">
    <name type="scientific">Dyadobacter chenhuakuii</name>
    <dbReference type="NCBI Taxonomy" id="2909339"/>
    <lineage>
        <taxon>Bacteria</taxon>
        <taxon>Pseudomonadati</taxon>
        <taxon>Bacteroidota</taxon>
        <taxon>Cytophagia</taxon>
        <taxon>Cytophagales</taxon>
        <taxon>Spirosomataceae</taxon>
        <taxon>Dyadobacter</taxon>
    </lineage>
</organism>
<name>A0A9X1U2C1_9BACT</name>
<comment type="caution">
    <text evidence="1">The sequence shown here is derived from an EMBL/GenBank/DDBJ whole genome shotgun (WGS) entry which is preliminary data.</text>
</comment>
<dbReference type="InterPro" id="IPR031009">
    <property type="entry name" value="Tcm_partner"/>
</dbReference>
<dbReference type="EMBL" id="JAKFFV010000011">
    <property type="protein sequence ID" value="MCF2500411.1"/>
    <property type="molecule type" value="Genomic_DNA"/>
</dbReference>
<evidence type="ECO:0000313" key="1">
    <source>
        <dbReference type="EMBL" id="MCF2500411.1"/>
    </source>
</evidence>
<proteinExistence type="predicted"/>
<dbReference type="Proteomes" id="UP001139411">
    <property type="component" value="Unassembled WGS sequence"/>
</dbReference>
<dbReference type="AlphaFoldDB" id="A0A9X1U2C1"/>
<protein>
    <submittedName>
        <fullName evidence="1">Three-Cys-motif partner protein TcmP</fullName>
    </submittedName>
</protein>
<evidence type="ECO:0000313" key="2">
    <source>
        <dbReference type="Proteomes" id="UP001139411"/>
    </source>
</evidence>
<reference evidence="1" key="1">
    <citation type="submission" date="2022-01" db="EMBL/GenBank/DDBJ databases">
        <title>Novel species in genus Dyadobacter.</title>
        <authorList>
            <person name="Ma C."/>
        </authorList>
    </citation>
    <scope>NUCLEOTIDE SEQUENCE</scope>
    <source>
        <strain evidence="1">CY357</strain>
    </source>
</reference>
<dbReference type="RefSeq" id="WP_235178794.1">
    <property type="nucleotide sequence ID" value="NZ_JAKFFV010000011.1"/>
</dbReference>
<dbReference type="NCBIfam" id="TIGR04474">
    <property type="entry name" value="tcm_partner"/>
    <property type="match status" value="1"/>
</dbReference>
<gene>
    <name evidence="1" type="primary">tcmP</name>
    <name evidence="1" type="ORF">L0661_18970</name>
</gene>